<evidence type="ECO:0000313" key="2">
    <source>
        <dbReference type="Proteomes" id="UP000649617"/>
    </source>
</evidence>
<sequence>MANSSSIARLGGYGCCQTVAFMKATYGWDVPMPRTTWSAPRMRVAGLSGTAMPGILPTLSKSQHPGKDLLDKTGAITGRLSRNPRLCQPSASEWFCAGYMRKFT</sequence>
<accession>A0A812UH78</accession>
<protein>
    <submittedName>
        <fullName evidence="1">Uncharacterized protein</fullName>
    </submittedName>
</protein>
<comment type="caution">
    <text evidence="1">The sequence shown here is derived from an EMBL/GenBank/DDBJ whole genome shotgun (WGS) entry which is preliminary data.</text>
</comment>
<dbReference type="AlphaFoldDB" id="A0A812UH78"/>
<dbReference type="EMBL" id="CAJNIZ010036558">
    <property type="protein sequence ID" value="CAE7566140.1"/>
    <property type="molecule type" value="Genomic_DNA"/>
</dbReference>
<dbReference type="Proteomes" id="UP000649617">
    <property type="component" value="Unassembled WGS sequence"/>
</dbReference>
<gene>
    <name evidence="1" type="ORF">SPIL2461_LOCUS15196</name>
</gene>
<keyword evidence="2" id="KW-1185">Reference proteome</keyword>
<evidence type="ECO:0000313" key="1">
    <source>
        <dbReference type="EMBL" id="CAE7566140.1"/>
    </source>
</evidence>
<organism evidence="1 2">
    <name type="scientific">Symbiodinium pilosum</name>
    <name type="common">Dinoflagellate</name>
    <dbReference type="NCBI Taxonomy" id="2952"/>
    <lineage>
        <taxon>Eukaryota</taxon>
        <taxon>Sar</taxon>
        <taxon>Alveolata</taxon>
        <taxon>Dinophyceae</taxon>
        <taxon>Suessiales</taxon>
        <taxon>Symbiodiniaceae</taxon>
        <taxon>Symbiodinium</taxon>
    </lineage>
</organism>
<proteinExistence type="predicted"/>
<reference evidence="1" key="1">
    <citation type="submission" date="2021-02" db="EMBL/GenBank/DDBJ databases">
        <authorList>
            <person name="Dougan E. K."/>
            <person name="Rhodes N."/>
            <person name="Thang M."/>
            <person name="Chan C."/>
        </authorList>
    </citation>
    <scope>NUCLEOTIDE SEQUENCE</scope>
</reference>
<name>A0A812UH78_SYMPI</name>